<dbReference type="EMBL" id="JBIRGQ010000005">
    <property type="protein sequence ID" value="MFH8548538.1"/>
    <property type="molecule type" value="Genomic_DNA"/>
</dbReference>
<evidence type="ECO:0000313" key="2">
    <source>
        <dbReference type="EMBL" id="MFH8548538.1"/>
    </source>
</evidence>
<dbReference type="RefSeq" id="WP_397715053.1">
    <property type="nucleotide sequence ID" value="NZ_JBIRGN010000005.1"/>
</dbReference>
<feature type="compositionally biased region" description="Acidic residues" evidence="1">
    <location>
        <begin position="203"/>
        <end position="212"/>
    </location>
</feature>
<evidence type="ECO:0000256" key="1">
    <source>
        <dbReference type="SAM" id="MobiDB-lite"/>
    </source>
</evidence>
<dbReference type="Proteomes" id="UP001610818">
    <property type="component" value="Unassembled WGS sequence"/>
</dbReference>
<reference evidence="2 3" key="1">
    <citation type="submission" date="2024-10" db="EMBL/GenBank/DDBJ databases">
        <title>The Natural Products Discovery Center: Release of the First 8490 Sequenced Strains for Exploring Actinobacteria Biosynthetic Diversity.</title>
        <authorList>
            <person name="Kalkreuter E."/>
            <person name="Kautsar S.A."/>
            <person name="Yang D."/>
            <person name="Bader C.D."/>
            <person name="Teijaro C.N."/>
            <person name="Fluegel L."/>
            <person name="Davis C.M."/>
            <person name="Simpson J.R."/>
            <person name="Lauterbach L."/>
            <person name="Steele A.D."/>
            <person name="Gui C."/>
            <person name="Meng S."/>
            <person name="Li G."/>
            <person name="Viehrig K."/>
            <person name="Ye F."/>
            <person name="Su P."/>
            <person name="Kiefer A.F."/>
            <person name="Nichols A."/>
            <person name="Cepeda A.J."/>
            <person name="Yan W."/>
            <person name="Fan B."/>
            <person name="Jiang Y."/>
            <person name="Adhikari A."/>
            <person name="Zheng C.-J."/>
            <person name="Schuster L."/>
            <person name="Cowan T.M."/>
            <person name="Smanski M.J."/>
            <person name="Chevrette M.G."/>
            <person name="De Carvalho L.P.S."/>
            <person name="Shen B."/>
        </authorList>
    </citation>
    <scope>NUCLEOTIDE SEQUENCE [LARGE SCALE GENOMIC DNA]</scope>
    <source>
        <strain evidence="2 3">NPDC017990</strain>
    </source>
</reference>
<feature type="compositionally biased region" description="Gly residues" evidence="1">
    <location>
        <begin position="165"/>
        <end position="175"/>
    </location>
</feature>
<feature type="region of interest" description="Disordered" evidence="1">
    <location>
        <begin position="1"/>
        <end position="56"/>
    </location>
</feature>
<feature type="region of interest" description="Disordered" evidence="1">
    <location>
        <begin position="155"/>
        <end position="180"/>
    </location>
</feature>
<protein>
    <submittedName>
        <fullName evidence="2">Uncharacterized protein</fullName>
    </submittedName>
</protein>
<keyword evidence="3" id="KW-1185">Reference proteome</keyword>
<organism evidence="2 3">
    <name type="scientific">Streptomyces longisporoflavus</name>
    <dbReference type="NCBI Taxonomy" id="28044"/>
    <lineage>
        <taxon>Bacteria</taxon>
        <taxon>Bacillati</taxon>
        <taxon>Actinomycetota</taxon>
        <taxon>Actinomycetes</taxon>
        <taxon>Kitasatosporales</taxon>
        <taxon>Streptomycetaceae</taxon>
        <taxon>Streptomyces</taxon>
    </lineage>
</organism>
<accession>A0ABW7QV10</accession>
<proteinExistence type="predicted"/>
<feature type="compositionally biased region" description="Low complexity" evidence="1">
    <location>
        <begin position="232"/>
        <end position="242"/>
    </location>
</feature>
<feature type="region of interest" description="Disordered" evidence="1">
    <location>
        <begin position="197"/>
        <end position="251"/>
    </location>
</feature>
<evidence type="ECO:0000313" key="3">
    <source>
        <dbReference type="Proteomes" id="UP001610818"/>
    </source>
</evidence>
<sequence length="251" mass="26303">MAGTDEVGRTDQTDRTDQVDRTDRTDQADQADQADRTDRPDQTAQGDKDSDAVTPPYTDATLARLAMAQEACELAELARAAVPIGEHELRGDGTVRSPGTVLAGAADVLRAAYRFFEAAAVCERTGGASWQLIGDVLGVEARTARARFAAAESSFVEQLRSPAGPGEGETPGGPGWWRAYTAGSPLEAARDLDDWVLRHEDGDGNGDGDGDGNGDGTGDEDKNGDLGTTPVSGGLARLSGGLARRDQRHHG</sequence>
<feature type="compositionally biased region" description="Basic and acidic residues" evidence="1">
    <location>
        <begin position="1"/>
        <end position="51"/>
    </location>
</feature>
<name>A0ABW7QV10_9ACTN</name>
<comment type="caution">
    <text evidence="2">The sequence shown here is derived from an EMBL/GenBank/DDBJ whole genome shotgun (WGS) entry which is preliminary data.</text>
</comment>
<gene>
    <name evidence="2" type="ORF">ACH4F9_26340</name>
</gene>